<dbReference type="EMBL" id="JOWA01000132">
    <property type="protein sequence ID" value="KEZ40093.1"/>
    <property type="molecule type" value="Genomic_DNA"/>
</dbReference>
<dbReference type="SUPFAM" id="SSF52540">
    <property type="entry name" value="P-loop containing nucleoside triphosphate hydrolases"/>
    <property type="match status" value="1"/>
</dbReference>
<dbReference type="GeneID" id="27728179"/>
<organism evidence="3 4">
    <name type="scientific">Pseudallescheria apiosperma</name>
    <name type="common">Scedosporium apiospermum</name>
    <dbReference type="NCBI Taxonomy" id="563466"/>
    <lineage>
        <taxon>Eukaryota</taxon>
        <taxon>Fungi</taxon>
        <taxon>Dikarya</taxon>
        <taxon>Ascomycota</taxon>
        <taxon>Pezizomycotina</taxon>
        <taxon>Sordariomycetes</taxon>
        <taxon>Hypocreomycetidae</taxon>
        <taxon>Microascales</taxon>
        <taxon>Microascaceae</taxon>
        <taxon>Scedosporium</taxon>
    </lineage>
</organism>
<dbReference type="GO" id="GO:0005524">
    <property type="term" value="F:ATP binding"/>
    <property type="evidence" value="ECO:0007669"/>
    <property type="project" value="InterPro"/>
</dbReference>
<dbReference type="AlphaFoldDB" id="A0A084FYD1"/>
<dbReference type="Pfam" id="PF23232">
    <property type="entry name" value="AAA_lid_13"/>
    <property type="match status" value="1"/>
</dbReference>
<reference evidence="3 4" key="1">
    <citation type="journal article" date="2014" name="Genome Announc.">
        <title>Draft genome sequence of the pathogenic fungus Scedosporium apiospermum.</title>
        <authorList>
            <person name="Vandeputte P."/>
            <person name="Ghamrawi S."/>
            <person name="Rechenmann M."/>
            <person name="Iltis A."/>
            <person name="Giraud S."/>
            <person name="Fleury M."/>
            <person name="Thornton C."/>
            <person name="Delhaes L."/>
            <person name="Meyer W."/>
            <person name="Papon N."/>
            <person name="Bouchara J.P."/>
        </authorList>
    </citation>
    <scope>NUCLEOTIDE SEQUENCE [LARGE SCALE GENOMIC DNA]</scope>
    <source>
        <strain evidence="3 4">IHEM 14462</strain>
    </source>
</reference>
<name>A0A084FYD1_PSEDA</name>
<dbReference type="PANTHER" id="PTHR46411:SF2">
    <property type="entry name" value="AAA+ ATPASE DOMAIN-CONTAINING PROTEIN"/>
    <property type="match status" value="1"/>
</dbReference>
<feature type="compositionally biased region" description="Basic and acidic residues" evidence="1">
    <location>
        <begin position="119"/>
        <end position="131"/>
    </location>
</feature>
<accession>A0A084FYD1</accession>
<dbReference type="InterPro" id="IPR003593">
    <property type="entry name" value="AAA+_ATPase"/>
</dbReference>
<gene>
    <name evidence="3" type="ORF">SAPIO_CDS9107</name>
</gene>
<evidence type="ECO:0000256" key="1">
    <source>
        <dbReference type="SAM" id="MobiDB-lite"/>
    </source>
</evidence>
<dbReference type="InterPro" id="IPR003959">
    <property type="entry name" value="ATPase_AAA_core"/>
</dbReference>
<dbReference type="GO" id="GO:0016887">
    <property type="term" value="F:ATP hydrolysis activity"/>
    <property type="evidence" value="ECO:0007669"/>
    <property type="project" value="InterPro"/>
</dbReference>
<dbReference type="Pfam" id="PF00004">
    <property type="entry name" value="AAA"/>
    <property type="match status" value="1"/>
</dbReference>
<keyword evidence="4" id="KW-1185">Reference proteome</keyword>
<feature type="region of interest" description="Disordered" evidence="1">
    <location>
        <begin position="216"/>
        <end position="254"/>
    </location>
</feature>
<feature type="compositionally biased region" description="Basic and acidic residues" evidence="1">
    <location>
        <begin position="216"/>
        <end position="226"/>
    </location>
</feature>
<feature type="compositionally biased region" description="Acidic residues" evidence="1">
    <location>
        <begin position="31"/>
        <end position="49"/>
    </location>
</feature>
<dbReference type="RefSeq" id="XP_016639892.1">
    <property type="nucleotide sequence ID" value="XM_016790589.1"/>
</dbReference>
<evidence type="ECO:0000259" key="2">
    <source>
        <dbReference type="SMART" id="SM00382"/>
    </source>
</evidence>
<feature type="domain" description="AAA+ ATPase" evidence="2">
    <location>
        <begin position="709"/>
        <end position="836"/>
    </location>
</feature>
<feature type="compositionally biased region" description="Basic and acidic residues" evidence="1">
    <location>
        <begin position="74"/>
        <end position="88"/>
    </location>
</feature>
<dbReference type="SMART" id="SM00382">
    <property type="entry name" value="AAA"/>
    <property type="match status" value="1"/>
</dbReference>
<evidence type="ECO:0000313" key="3">
    <source>
        <dbReference type="EMBL" id="KEZ40093.1"/>
    </source>
</evidence>
<dbReference type="CDD" id="cd19481">
    <property type="entry name" value="RecA-like_protease"/>
    <property type="match status" value="1"/>
</dbReference>
<dbReference type="Proteomes" id="UP000028545">
    <property type="component" value="Unassembled WGS sequence"/>
</dbReference>
<dbReference type="OrthoDB" id="10042665at2759"/>
<dbReference type="OMA" id="HLGKIWG"/>
<proteinExistence type="predicted"/>
<dbReference type="InterPro" id="IPR027417">
    <property type="entry name" value="P-loop_NTPase"/>
</dbReference>
<evidence type="ECO:0000313" key="4">
    <source>
        <dbReference type="Proteomes" id="UP000028545"/>
    </source>
</evidence>
<comment type="caution">
    <text evidence="3">The sequence shown here is derived from an EMBL/GenBank/DDBJ whole genome shotgun (WGS) entry which is preliminary data.</text>
</comment>
<dbReference type="InterPro" id="IPR056599">
    <property type="entry name" value="AAA_lid_fung"/>
</dbReference>
<dbReference type="PANTHER" id="PTHR46411">
    <property type="entry name" value="FAMILY ATPASE, PUTATIVE-RELATED"/>
    <property type="match status" value="1"/>
</dbReference>
<dbReference type="VEuPathDB" id="FungiDB:SAPIO_CDS9107"/>
<feature type="compositionally biased region" description="Basic and acidic residues" evidence="1">
    <location>
        <begin position="10"/>
        <end position="30"/>
    </location>
</feature>
<sequence>MGPGRVNWLRFRDRDADDKTKISTGDKGEEGEGEDMEDEDERESEDNYTDEGQVSRPDTSDGGDSTEDGSPEPTTREPDTENARKGFELKQLTPARNPRSTAGRRGQVTEKGGVGPTIEESKCTDDRRPPGLRHWEDLKHIMISRDRTEDSSFRKDLLIAASGENGDKLLIDDDENKLVAEPTFTRVVAPSISGDYQFQLQLLENKNKRLVMERRERREMERREQEGGVPTRNLPVQPAGVHRSQPAESTSRSKTAINQILELEKQIEILRKKQRDLGSTTIQVLHKIERDDQNAFLMPPSWSLTPDGSLKLIGNEPLANESNYLSRRPDIAFVVYSFYGEGHQKQAIENAKATGGPLPQPVVIRETIRLYSKKMVNAVENFLGAQPTFRKDFPTWSSMSHIDSPFIFWYHYRSSGYTDIMPEPHKSQMQLLGGWIDRNYGQLYQDAEKKFSRGLVSGSIMPFFLRPGEALVSYDPKGIQGHISKSWVVREEPSRSSSWGKDSEKKKARWTVNCWSYSYNGRFSRSPSKLLIELKSDDEHSDIDIAKLRVLPLRLATDEIRIKLEHRGRMMWACRNRKLVAYDGKASLYGHGERYMIDFATYKSLHSKALSSTDIHGPTKDEISDKVMERDEPPKAPELLVFPNKIKGYNLRQKTWDDLDVDLMHNVAWDKAAFKNLVIDDESKDLIEALVTTKLETEQGTDLIKGKGQGLIILLHGGPGTGKTFTAESVAEFAEKPLFRVTCGDIGSKPEEVEKYLESVLHLGKIWDCVVLLDEADVFLEQRTLTDLERNALVSVFLRVLEYYEGILILTSNRVGTFDEAFKSRILLSLHYEPLTKEQRRKIWKNFFDRLKTLEEDAQAREIVGPLRSGSSRKRKREDEESKGIDFGEIECCLAELAEEEMNGRQIRNAITTARQVAKFKGVRMSSAHLKQVIRVSGYFEAYLKKVQDGYTDDQVARGEGIR</sequence>
<protein>
    <recommendedName>
        <fullName evidence="2">AAA+ ATPase domain-containing protein</fullName>
    </recommendedName>
</protein>
<dbReference type="Gene3D" id="3.40.50.300">
    <property type="entry name" value="P-loop containing nucleotide triphosphate hydrolases"/>
    <property type="match status" value="1"/>
</dbReference>
<dbReference type="KEGG" id="sapo:SAPIO_CDS9107"/>
<feature type="region of interest" description="Disordered" evidence="1">
    <location>
        <begin position="1"/>
        <end position="131"/>
    </location>
</feature>
<dbReference type="HOGENOM" id="CLU_004471_4_2_1"/>